<evidence type="ECO:0000313" key="2">
    <source>
        <dbReference type="Proteomes" id="UP000005426"/>
    </source>
</evidence>
<gene>
    <name evidence="1" type="ORF">TRIATDRAFT_300218</name>
</gene>
<name>G9NZ72_HYPAI</name>
<reference evidence="1 2" key="1">
    <citation type="journal article" date="2011" name="Genome Biol.">
        <title>Comparative genome sequence analysis underscores mycoparasitism as the ancestral life style of Trichoderma.</title>
        <authorList>
            <person name="Kubicek C.P."/>
            <person name="Herrera-Estrella A."/>
            <person name="Seidl-Seiboth V."/>
            <person name="Martinez D.A."/>
            <person name="Druzhinina I.S."/>
            <person name="Thon M."/>
            <person name="Zeilinger S."/>
            <person name="Casas-Flores S."/>
            <person name="Horwitz B.A."/>
            <person name="Mukherjee P.K."/>
            <person name="Mukherjee M."/>
            <person name="Kredics L."/>
            <person name="Alcaraz L.D."/>
            <person name="Aerts A."/>
            <person name="Antal Z."/>
            <person name="Atanasova L."/>
            <person name="Cervantes-Badillo M.G."/>
            <person name="Challacombe J."/>
            <person name="Chertkov O."/>
            <person name="McCluskey K."/>
            <person name="Coulpier F."/>
            <person name="Deshpande N."/>
            <person name="von Doehren H."/>
            <person name="Ebbole D.J."/>
            <person name="Esquivel-Naranjo E.U."/>
            <person name="Fekete E."/>
            <person name="Flipphi M."/>
            <person name="Glaser F."/>
            <person name="Gomez-Rodriguez E.Y."/>
            <person name="Gruber S."/>
            <person name="Han C."/>
            <person name="Henrissat B."/>
            <person name="Hermosa R."/>
            <person name="Hernandez-Onate M."/>
            <person name="Karaffa L."/>
            <person name="Kosti I."/>
            <person name="Le Crom S."/>
            <person name="Lindquist E."/>
            <person name="Lucas S."/>
            <person name="Luebeck M."/>
            <person name="Luebeck P.S."/>
            <person name="Margeot A."/>
            <person name="Metz B."/>
            <person name="Misra M."/>
            <person name="Nevalainen H."/>
            <person name="Omann M."/>
            <person name="Packer N."/>
            <person name="Perrone G."/>
            <person name="Uresti-Rivera E.E."/>
            <person name="Salamov A."/>
            <person name="Schmoll M."/>
            <person name="Seiboth B."/>
            <person name="Shapiro H."/>
            <person name="Sukno S."/>
            <person name="Tamayo-Ramos J.A."/>
            <person name="Tisch D."/>
            <person name="Wiest A."/>
            <person name="Wilkinson H.H."/>
            <person name="Zhang M."/>
            <person name="Coutinho P.M."/>
            <person name="Kenerley C.M."/>
            <person name="Monte E."/>
            <person name="Baker S.E."/>
            <person name="Grigoriev I.V."/>
        </authorList>
    </citation>
    <scope>NUCLEOTIDE SEQUENCE [LARGE SCALE GENOMIC DNA]</scope>
    <source>
        <strain evidence="2">ATCC 20476 / IMI 206040</strain>
    </source>
</reference>
<organism evidence="1 2">
    <name type="scientific">Hypocrea atroviridis (strain ATCC 20476 / IMI 206040)</name>
    <name type="common">Trichoderma atroviride</name>
    <dbReference type="NCBI Taxonomy" id="452589"/>
    <lineage>
        <taxon>Eukaryota</taxon>
        <taxon>Fungi</taxon>
        <taxon>Dikarya</taxon>
        <taxon>Ascomycota</taxon>
        <taxon>Pezizomycotina</taxon>
        <taxon>Sordariomycetes</taxon>
        <taxon>Hypocreomycetidae</taxon>
        <taxon>Hypocreales</taxon>
        <taxon>Hypocreaceae</taxon>
        <taxon>Trichoderma</taxon>
    </lineage>
</organism>
<accession>G9NZ72</accession>
<sequence length="65" mass="6733">MISCAATSFGRCDDAPRTAGFFFAQSALSRGVDDVLLDASIDGYIISCREGVATHVALLGAKSCC</sequence>
<keyword evidence="2" id="KW-1185">Reference proteome</keyword>
<protein>
    <submittedName>
        <fullName evidence="1">Uncharacterized protein</fullName>
    </submittedName>
</protein>
<evidence type="ECO:0000313" key="1">
    <source>
        <dbReference type="EMBL" id="EHK43788.1"/>
    </source>
</evidence>
<comment type="caution">
    <text evidence="1">The sequence shown here is derived from an EMBL/GenBank/DDBJ whole genome shotgun (WGS) entry which is preliminary data.</text>
</comment>
<dbReference type="Proteomes" id="UP000005426">
    <property type="component" value="Unassembled WGS sequence"/>
</dbReference>
<dbReference type="EMBL" id="ABDG02000025">
    <property type="protein sequence ID" value="EHK43788.1"/>
    <property type="molecule type" value="Genomic_DNA"/>
</dbReference>
<dbReference type="AlphaFoldDB" id="G9NZ72"/>
<proteinExistence type="predicted"/>
<dbReference type="HOGENOM" id="CLU_2849991_0_0_1"/>